<dbReference type="InterPro" id="IPR039866">
    <property type="entry name" value="CPQ"/>
</dbReference>
<evidence type="ECO:0000256" key="8">
    <source>
        <dbReference type="ARBA" id="ARBA00022645"/>
    </source>
</evidence>
<evidence type="ECO:0000256" key="6">
    <source>
        <dbReference type="ARBA" id="ARBA00014116"/>
    </source>
</evidence>
<evidence type="ECO:0000256" key="5">
    <source>
        <dbReference type="ARBA" id="ARBA00010918"/>
    </source>
</evidence>
<dbReference type="Proteomes" id="UP000326759">
    <property type="component" value="Unassembled WGS sequence"/>
</dbReference>
<evidence type="ECO:0000256" key="9">
    <source>
        <dbReference type="ARBA" id="ARBA00022670"/>
    </source>
</evidence>
<keyword evidence="11 22" id="KW-0732">Signal</keyword>
<dbReference type="GO" id="GO:0005794">
    <property type="term" value="C:Golgi apparatus"/>
    <property type="evidence" value="ECO:0007669"/>
    <property type="project" value="UniProtKB-SubCell"/>
</dbReference>
<evidence type="ECO:0000313" key="24">
    <source>
        <dbReference type="EMBL" id="KAB7502915.1"/>
    </source>
</evidence>
<keyword evidence="7" id="KW-0964">Secreted</keyword>
<keyword evidence="17" id="KW-0865">Zymogen</keyword>
<keyword evidence="15" id="KW-0333">Golgi apparatus</keyword>
<dbReference type="InterPro" id="IPR007484">
    <property type="entry name" value="Peptidase_M28"/>
</dbReference>
<feature type="chain" id="PRO_5024315890" description="Carboxypeptidase Q" evidence="22">
    <location>
        <begin position="25"/>
        <end position="501"/>
    </location>
</feature>
<dbReference type="GO" id="GO:0005764">
    <property type="term" value="C:lysosome"/>
    <property type="evidence" value="ECO:0007669"/>
    <property type="project" value="UniProtKB-SubCell"/>
</dbReference>
<evidence type="ECO:0000256" key="4">
    <source>
        <dbReference type="ARBA" id="ARBA00004613"/>
    </source>
</evidence>
<keyword evidence="12" id="KW-0378">Hydrolase</keyword>
<accession>A0A5N5TCS7</accession>
<proteinExistence type="inferred from homology"/>
<dbReference type="Pfam" id="PF04389">
    <property type="entry name" value="Peptidase_M28"/>
    <property type="match status" value="1"/>
</dbReference>
<feature type="non-terminal residue" evidence="24">
    <location>
        <position position="501"/>
    </location>
</feature>
<dbReference type="GO" id="GO:0046872">
    <property type="term" value="F:metal ion binding"/>
    <property type="evidence" value="ECO:0007669"/>
    <property type="project" value="UniProtKB-KW"/>
</dbReference>
<evidence type="ECO:0000256" key="18">
    <source>
        <dbReference type="ARBA" id="ARBA00023180"/>
    </source>
</evidence>
<feature type="signal peptide" evidence="22">
    <location>
        <begin position="1"/>
        <end position="24"/>
    </location>
</feature>
<dbReference type="GO" id="GO:0005783">
    <property type="term" value="C:endoplasmic reticulum"/>
    <property type="evidence" value="ECO:0007669"/>
    <property type="project" value="UniProtKB-SubCell"/>
</dbReference>
<evidence type="ECO:0000256" key="21">
    <source>
        <dbReference type="ARBA" id="ARBA00033328"/>
    </source>
</evidence>
<evidence type="ECO:0000256" key="13">
    <source>
        <dbReference type="ARBA" id="ARBA00022824"/>
    </source>
</evidence>
<evidence type="ECO:0000313" key="25">
    <source>
        <dbReference type="Proteomes" id="UP000326759"/>
    </source>
</evidence>
<dbReference type="GO" id="GO:0006508">
    <property type="term" value="P:proteolysis"/>
    <property type="evidence" value="ECO:0007669"/>
    <property type="project" value="UniProtKB-KW"/>
</dbReference>
<evidence type="ECO:0000256" key="12">
    <source>
        <dbReference type="ARBA" id="ARBA00022801"/>
    </source>
</evidence>
<dbReference type="PANTHER" id="PTHR12053:SF3">
    <property type="entry name" value="CARBOXYPEPTIDASE Q"/>
    <property type="match status" value="1"/>
</dbReference>
<keyword evidence="18" id="KW-0325">Glycoprotein</keyword>
<keyword evidence="19" id="KW-0458">Lysosome</keyword>
<dbReference type="GO" id="GO:0043171">
    <property type="term" value="P:peptide catabolic process"/>
    <property type="evidence" value="ECO:0007669"/>
    <property type="project" value="TreeGrafter"/>
</dbReference>
<evidence type="ECO:0000256" key="22">
    <source>
        <dbReference type="SAM" id="SignalP"/>
    </source>
</evidence>
<dbReference type="PANTHER" id="PTHR12053">
    <property type="entry name" value="PROTEASE FAMILY M28 PLASMA GLUTAMATE CARBOXYPEPTIDASE-RELATED"/>
    <property type="match status" value="1"/>
</dbReference>
<evidence type="ECO:0000256" key="11">
    <source>
        <dbReference type="ARBA" id="ARBA00022729"/>
    </source>
</evidence>
<evidence type="ECO:0000259" key="23">
    <source>
        <dbReference type="Pfam" id="PF04389"/>
    </source>
</evidence>
<evidence type="ECO:0000256" key="1">
    <source>
        <dbReference type="ARBA" id="ARBA00004240"/>
    </source>
</evidence>
<comment type="similarity">
    <text evidence="5">Belongs to the peptidase M28 family.</text>
</comment>
<evidence type="ECO:0000256" key="10">
    <source>
        <dbReference type="ARBA" id="ARBA00022723"/>
    </source>
</evidence>
<evidence type="ECO:0000256" key="2">
    <source>
        <dbReference type="ARBA" id="ARBA00004371"/>
    </source>
</evidence>
<dbReference type="FunFam" id="3.50.30.30:FF:000009">
    <property type="entry name" value="Carboxypeptidase Q"/>
    <property type="match status" value="1"/>
</dbReference>
<dbReference type="SUPFAM" id="SSF53187">
    <property type="entry name" value="Zn-dependent exopeptidases"/>
    <property type="match status" value="1"/>
</dbReference>
<feature type="domain" description="Peptidase M28" evidence="23">
    <location>
        <begin position="300"/>
        <end position="487"/>
    </location>
</feature>
<comment type="subunit">
    <text evidence="20">Homodimer. The monomeric form is inactive while the homodimer is active.</text>
</comment>
<gene>
    <name evidence="24" type="primary">Cpq_0</name>
    <name evidence="24" type="ORF">Anas_12683</name>
</gene>
<dbReference type="GO" id="GO:0005615">
    <property type="term" value="C:extracellular space"/>
    <property type="evidence" value="ECO:0007669"/>
    <property type="project" value="TreeGrafter"/>
</dbReference>
<sequence length="501" mass="55358">MKFLSFAIFLFLELFVILPSKNNAISQEEVKSILSYFQNERNNFARTATHDNSLPHDLKCKLDQAIIDEIHSYQGVVNAIIELFTKGEFAGKTYEYLAEMTDTFGPRITGSQALEDAIDWVISTASSEGMTVYTENVTAPFFVRNEESLKMVKPRSANMKLIGLGSTVPTPNEGITADVLVVSSFDELTALADKAVGKIVVYDVPFVTYGKTVEYRSRGAVEAAKVGAVAALLRSVTTFSIDSPHTGTQFYSDNVPKIPAACITIEDSTFMHRLQDRGERITLHLYLGAQNYENGTQTRNTIIEIEGSQNPEEIVVVSGHLDSWDVGVGAMDDGGGCFISWMALRAIQKLNLTPRRTFRAILFSAEEQGMYGGDAYFLAHGTQKENFQLMMESDFGTFKPHGIFFSGTDEATCMMKEIVSLTALLGTTQLSSPADTPDLETFGEVGVPRGSLMNENDHYIWYHHSSGDRIDVYNSTHLDEVAALWTAVSYVAADVTFFLPQ</sequence>
<dbReference type="EMBL" id="SEYY01006393">
    <property type="protein sequence ID" value="KAB7502915.1"/>
    <property type="molecule type" value="Genomic_DNA"/>
</dbReference>
<comment type="subcellular location">
    <subcellularLocation>
        <location evidence="1">Endoplasmic reticulum</location>
    </subcellularLocation>
    <subcellularLocation>
        <location evidence="3">Golgi apparatus</location>
    </subcellularLocation>
    <subcellularLocation>
        <location evidence="2">Lysosome</location>
    </subcellularLocation>
    <subcellularLocation>
        <location evidence="4">Secreted</location>
    </subcellularLocation>
</comment>
<keyword evidence="10" id="KW-0479">Metal-binding</keyword>
<evidence type="ECO:0000256" key="20">
    <source>
        <dbReference type="ARBA" id="ARBA00025833"/>
    </source>
</evidence>
<keyword evidence="14" id="KW-0862">Zinc</keyword>
<name>A0A5N5TCS7_9CRUS</name>
<dbReference type="OrthoDB" id="10013407at2759"/>
<keyword evidence="9" id="KW-0645">Protease</keyword>
<dbReference type="Gene3D" id="3.40.630.10">
    <property type="entry name" value="Zn peptidases"/>
    <property type="match status" value="1"/>
</dbReference>
<dbReference type="GO" id="GO:0004180">
    <property type="term" value="F:carboxypeptidase activity"/>
    <property type="evidence" value="ECO:0007669"/>
    <property type="project" value="UniProtKB-KW"/>
</dbReference>
<reference evidence="24 25" key="1">
    <citation type="journal article" date="2019" name="PLoS Biol.">
        <title>Sex chromosomes control vertical transmission of feminizing Wolbachia symbionts in an isopod.</title>
        <authorList>
            <person name="Becking T."/>
            <person name="Chebbi M.A."/>
            <person name="Giraud I."/>
            <person name="Moumen B."/>
            <person name="Laverre T."/>
            <person name="Caubet Y."/>
            <person name="Peccoud J."/>
            <person name="Gilbert C."/>
            <person name="Cordaux R."/>
        </authorList>
    </citation>
    <scope>NUCLEOTIDE SEQUENCE [LARGE SCALE GENOMIC DNA]</scope>
    <source>
        <strain evidence="24">ANa2</strain>
        <tissue evidence="24">Whole body excluding digestive tract and cuticle</tissue>
    </source>
</reference>
<comment type="caution">
    <text evidence="24">The sequence shown here is derived from an EMBL/GenBank/DDBJ whole genome shotgun (WGS) entry which is preliminary data.</text>
</comment>
<evidence type="ECO:0000256" key="7">
    <source>
        <dbReference type="ARBA" id="ARBA00022525"/>
    </source>
</evidence>
<dbReference type="AlphaFoldDB" id="A0A5N5TCS7"/>
<keyword evidence="16" id="KW-0482">Metalloprotease</keyword>
<evidence type="ECO:0000256" key="14">
    <source>
        <dbReference type="ARBA" id="ARBA00022833"/>
    </source>
</evidence>
<evidence type="ECO:0000256" key="3">
    <source>
        <dbReference type="ARBA" id="ARBA00004555"/>
    </source>
</evidence>
<evidence type="ECO:0000256" key="19">
    <source>
        <dbReference type="ARBA" id="ARBA00023228"/>
    </source>
</evidence>
<protein>
    <recommendedName>
        <fullName evidence="6">Carboxypeptidase Q</fullName>
    </recommendedName>
    <alternativeName>
        <fullName evidence="21">Plasma glutamate carboxypeptidase</fullName>
    </alternativeName>
</protein>
<evidence type="ECO:0000256" key="17">
    <source>
        <dbReference type="ARBA" id="ARBA00023145"/>
    </source>
</evidence>
<evidence type="ECO:0000256" key="16">
    <source>
        <dbReference type="ARBA" id="ARBA00023049"/>
    </source>
</evidence>
<keyword evidence="8 24" id="KW-0121">Carboxypeptidase</keyword>
<dbReference type="Gene3D" id="3.50.30.30">
    <property type="match status" value="1"/>
</dbReference>
<organism evidence="24 25">
    <name type="scientific">Armadillidium nasatum</name>
    <dbReference type="NCBI Taxonomy" id="96803"/>
    <lineage>
        <taxon>Eukaryota</taxon>
        <taxon>Metazoa</taxon>
        <taxon>Ecdysozoa</taxon>
        <taxon>Arthropoda</taxon>
        <taxon>Crustacea</taxon>
        <taxon>Multicrustacea</taxon>
        <taxon>Malacostraca</taxon>
        <taxon>Eumalacostraca</taxon>
        <taxon>Peracarida</taxon>
        <taxon>Isopoda</taxon>
        <taxon>Oniscidea</taxon>
        <taxon>Crinocheta</taxon>
        <taxon>Armadillidiidae</taxon>
        <taxon>Armadillidium</taxon>
    </lineage>
</organism>
<dbReference type="GO" id="GO:0070573">
    <property type="term" value="F:metallodipeptidase activity"/>
    <property type="evidence" value="ECO:0007669"/>
    <property type="project" value="InterPro"/>
</dbReference>
<evidence type="ECO:0000256" key="15">
    <source>
        <dbReference type="ARBA" id="ARBA00023034"/>
    </source>
</evidence>
<keyword evidence="13" id="KW-0256">Endoplasmic reticulum</keyword>
<keyword evidence="25" id="KW-1185">Reference proteome</keyword>